<dbReference type="EMBL" id="BMES01000002">
    <property type="protein sequence ID" value="GGH22943.1"/>
    <property type="molecule type" value="Genomic_DNA"/>
</dbReference>
<evidence type="ECO:0000259" key="5">
    <source>
        <dbReference type="Pfam" id="PF01522"/>
    </source>
</evidence>
<dbReference type="GO" id="GO:0016810">
    <property type="term" value="F:hydrolase activity, acting on carbon-nitrogen (but not peptide) bonds"/>
    <property type="evidence" value="ECO:0007669"/>
    <property type="project" value="InterPro"/>
</dbReference>
<proteinExistence type="inferred from homology"/>
<dbReference type="InterPro" id="IPR011330">
    <property type="entry name" value="Glyco_hydro/deAcase_b/a-brl"/>
</dbReference>
<feature type="domain" description="NodB homology" evidence="5">
    <location>
        <begin position="73"/>
        <end position="177"/>
    </location>
</feature>
<evidence type="ECO:0000256" key="1">
    <source>
        <dbReference type="ARBA" id="ARBA00003236"/>
    </source>
</evidence>
<dbReference type="InterPro" id="IPR002509">
    <property type="entry name" value="NODB_dom"/>
</dbReference>
<dbReference type="Pfam" id="PF01522">
    <property type="entry name" value="Polysacc_deac_1"/>
    <property type="match status" value="1"/>
</dbReference>
<dbReference type="Proteomes" id="UP000603912">
    <property type="component" value="Unassembled WGS sequence"/>
</dbReference>
<dbReference type="CDD" id="cd10979">
    <property type="entry name" value="CE4_PuuE_like"/>
    <property type="match status" value="1"/>
</dbReference>
<dbReference type="GO" id="GO:0005975">
    <property type="term" value="P:carbohydrate metabolic process"/>
    <property type="evidence" value="ECO:0007669"/>
    <property type="project" value="InterPro"/>
</dbReference>
<comment type="function">
    <text evidence="1">Is involved in generating a small heat-stable compound (Nod), an acylated oligomer of N-acetylglucosamine, that stimulates mitosis in various plant protoplasts.</text>
</comment>
<dbReference type="SUPFAM" id="SSF88713">
    <property type="entry name" value="Glycoside hydrolase/deacetylase"/>
    <property type="match status" value="1"/>
</dbReference>
<organism evidence="6 7">
    <name type="scientific">Alsobacter metallidurans</name>
    <dbReference type="NCBI Taxonomy" id="340221"/>
    <lineage>
        <taxon>Bacteria</taxon>
        <taxon>Pseudomonadati</taxon>
        <taxon>Pseudomonadota</taxon>
        <taxon>Alphaproteobacteria</taxon>
        <taxon>Hyphomicrobiales</taxon>
        <taxon>Alsobacteraceae</taxon>
        <taxon>Alsobacter</taxon>
    </lineage>
</organism>
<dbReference type="Gene3D" id="3.20.20.370">
    <property type="entry name" value="Glycoside hydrolase/deacetylase"/>
    <property type="match status" value="1"/>
</dbReference>
<keyword evidence="7" id="KW-1185">Reference proteome</keyword>
<dbReference type="PANTHER" id="PTHR43123">
    <property type="entry name" value="POLYSACCHARIDE DEACETYLASE-RELATED"/>
    <property type="match status" value="1"/>
</dbReference>
<reference evidence="6" key="1">
    <citation type="journal article" date="2014" name="Int. J. Syst. Evol. Microbiol.">
        <title>Complete genome sequence of Corynebacterium casei LMG S-19264T (=DSM 44701T), isolated from a smear-ripened cheese.</title>
        <authorList>
            <consortium name="US DOE Joint Genome Institute (JGI-PGF)"/>
            <person name="Walter F."/>
            <person name="Albersmeier A."/>
            <person name="Kalinowski J."/>
            <person name="Ruckert C."/>
        </authorList>
    </citation>
    <scope>NUCLEOTIDE SEQUENCE</scope>
    <source>
        <strain evidence="6">CGMCC 1.12214</strain>
    </source>
</reference>
<evidence type="ECO:0000256" key="2">
    <source>
        <dbReference type="ARBA" id="ARBA00010973"/>
    </source>
</evidence>
<reference evidence="6" key="2">
    <citation type="submission" date="2020-09" db="EMBL/GenBank/DDBJ databases">
        <authorList>
            <person name="Sun Q."/>
            <person name="Zhou Y."/>
        </authorList>
    </citation>
    <scope>NUCLEOTIDE SEQUENCE</scope>
    <source>
        <strain evidence="6">CGMCC 1.12214</strain>
    </source>
</reference>
<comment type="similarity">
    <text evidence="2">Belongs to the polysaccharide deacetylase family.</text>
</comment>
<dbReference type="RefSeq" id="WP_308469372.1">
    <property type="nucleotide sequence ID" value="NZ_BMES01000002.1"/>
</dbReference>
<sequence length="294" mass="32289">MKILRSHDRYPFWPVTEAPPFRWPRGEGLAFYAALNLEHYAWGEGMLDELVPQSPAPDVLNHSWLEWGNRVGAWRLLEMFRELGLPLTVLVNAAVYQGAPGLVEAFRAAGCEIAAHGRTNAERQADLGPAGEAALIAEATAEIAQQEGAPPRGWLGPWISESEHTPDLLKEVGYRYVLDWCADDRPIPLATRAGPLLAVPYPQEANDANAIVVRRMTADAFADVIVDQFDEMLRQAPGNALVCPVSLHPHVTGQAHRLKHLRRALSHVAAQRDRIWATRAGDIAEVAIAGYGIG</sequence>
<evidence type="ECO:0000256" key="3">
    <source>
        <dbReference type="ARBA" id="ARBA00020071"/>
    </source>
</evidence>
<evidence type="ECO:0000313" key="6">
    <source>
        <dbReference type="EMBL" id="GGH22943.1"/>
    </source>
</evidence>
<gene>
    <name evidence="6" type="ORF">GCM10007036_28350</name>
</gene>
<comment type="caution">
    <text evidence="6">The sequence shown here is derived from an EMBL/GenBank/DDBJ whole genome shotgun (WGS) entry which is preliminary data.</text>
</comment>
<dbReference type="AlphaFoldDB" id="A0A917I8Z0"/>
<name>A0A917I8Z0_9HYPH</name>
<evidence type="ECO:0000256" key="4">
    <source>
        <dbReference type="ARBA" id="ARBA00032976"/>
    </source>
</evidence>
<dbReference type="PANTHER" id="PTHR43123:SF4">
    <property type="entry name" value="POLYSACCHARIDE DEACETYLASE"/>
    <property type="match status" value="1"/>
</dbReference>
<protein>
    <recommendedName>
        <fullName evidence="3">Chitooligosaccharide deacetylase</fullName>
    </recommendedName>
    <alternativeName>
        <fullName evidence="4">Nodulation protein B</fullName>
    </alternativeName>
</protein>
<evidence type="ECO:0000313" key="7">
    <source>
        <dbReference type="Proteomes" id="UP000603912"/>
    </source>
</evidence>
<accession>A0A917I8Z0</accession>